<sequence>MSSYPNGNWHGANGGGLPFRPPTVEEALPYSPFTSVVPFSPDVIPFPTTDPPTPPTTLSPEQQSNAKKATGILNEEIRNSSSGSQHLQATLRELQQLMNPDELPDYHFKSVTHLATPPPDDSSNQSNGSVPTKAPALSQFASMLLKNSTVYYQHSGNDPAKRVKVKTESHTKPPLPQPAARTPQSQSHVPTPTPPAAAHNGQAQAVSSSQPRPNGPAVVIKPLPPTIRREEYQRFDNIVVESLSQKRVDDSRSQPGMPAMRPREREIAEDKIDDLRSLVERLSDERDDCDESRNFTKFNTIDSEFTVLEDNAIARLSNSISEVVRTGAFAAVPIETILQIQALCDPSISATIQLPLEMKADEVPQDDDLYNWLSDVDKSESGLKASRLALDTMIKGRDDRRICPEDLVISIIQATKHVLNSCIIPVVGSSRSGASADLFNMATKHGKRMHSVLRICGSIFSRLATLIGKINLADTALNPIAYLAVAIIVEQNSESEKDSVFGIQKFESFRQKAMEILAQIFACRPDQRSFIITEILTNLEKLPDKRASARQFKSAREAPIMLVSALFMRFVQVAATNRELSNKKSSVQPEEDDDEDADGDADSDYEAELKSKNAKAKAKANKAASQLAQKHIGNATAIAHHIAKSLVDRSLNVSKTGDKPFRNLLDLFIEDYCNVLGSPEWPAAVILLQQLLSHMSHIQTSDPATNNKDMALGLMARMGCGIIDFRLRMKDHRKNLDISESDLSARLHQLADDALSSSGVNKKDLLAFDGPYRMVLESLPKYLNPEAGQEDPHLQSVIGCHVTSWLHTFNREFQSADGDDHAQQPILRTKERLEAMIMDPAWLSREYKFQDISVPQGQIAAGIITLQDPFCRVLPKLIHIMINYTRDKSSKLISRALNSLTQIIEKDARAIDEQTIVQLTGLTRNPSPQVRATTISMISKCLDQNPSLEKLCLNPILHCTKDQSTGPKKAAIKLLKDLYLRSSSKDNQLLIAASLLPPSQDDDKAIADLTRQVLEDIWMKTPSPNSRTDNNQLKLSRSQRASLLVDTVQKIQAHPAHIEAFERFFIWALSSNSKSPAEHTRTCKELIAELVDNVIGSEPGSEGNAQAHILQTLSIFAKVFPNLFTYDQVQLLKPYIKDLASSEDLSSLRPTVTIFRFVLPLLPSLQESFAEEVRASLSKVISKLASWAAQASSCKDVLLDVAHCLWTICPLTTGGIEKLIILISSVLSQLLPLISASPEVAAKKKNNIISYLVILGTFGKVCDFDSHIDVFQKKVPVKAQALVNAKQASEQQMKPLLSWKGASACVLILDTVRPFTMQSWDMTIREHALCSVGEICQRSPALFMRAEVEKVFKLVFVNRDNYQLKRAVLHQMMDYFSLAERRSETGAEIAVGEGAVHGAARLGVSFQASGDDTATLHLGRKFLPDVVNMALKNKDDLAFIATKIIASISRQGLVHPKECGPALVALGTSSVAPIAQCAFVEHQKIHAAHETMFEKEYMSAVRLAFEYQRDVFDSPYGLIEATFKPKMGPLFEILKNGSRKTLKKFLENICKQFNFEMSKLDITGAVPDPVLYARFCLENVALFDYQKVEEVVQLNRSLENIYLKHTGPAVALAIETELPKISQLQQPSVVISEIEGMPMPPPELPVLDEKEQISEERLRRITTAAMILQTLWEARSFLRRIYNMTKDIPQKDNQKPTTRLHFISGKELWDRLTPIMGALESRDTMLKACFDFAKDFETDRDAKIEEEDAGGGEGAGFETPDEDGEGGMPSSGRGRKRKSVVSLGNTPKKSRGRPLGAKGKARKSHTPEAEGQWD</sequence>
<dbReference type="PANTHER" id="PTHR21704">
    <property type="entry name" value="NIPPED-B-LIKE PROTEIN DELANGIN SCC2-RELATED"/>
    <property type="match status" value="1"/>
</dbReference>
<feature type="compositionally biased region" description="Pro residues" evidence="3">
    <location>
        <begin position="48"/>
        <end position="57"/>
    </location>
</feature>
<organism evidence="5 6">
    <name type="scientific">Corynespora cassiicola Philippines</name>
    <dbReference type="NCBI Taxonomy" id="1448308"/>
    <lineage>
        <taxon>Eukaryota</taxon>
        <taxon>Fungi</taxon>
        <taxon>Dikarya</taxon>
        <taxon>Ascomycota</taxon>
        <taxon>Pezizomycotina</taxon>
        <taxon>Dothideomycetes</taxon>
        <taxon>Pleosporomycetidae</taxon>
        <taxon>Pleosporales</taxon>
        <taxon>Corynesporascaceae</taxon>
        <taxon>Corynespora</taxon>
    </lineage>
</organism>
<feature type="domain" description="Sister chromatid cohesion C-terminal" evidence="4">
    <location>
        <begin position="1420"/>
        <end position="1601"/>
    </location>
</feature>
<dbReference type="OrthoDB" id="418242at2759"/>
<dbReference type="GO" id="GO:0071169">
    <property type="term" value="P:establishment of protein localization to chromatin"/>
    <property type="evidence" value="ECO:0007669"/>
    <property type="project" value="TreeGrafter"/>
</dbReference>
<accession>A0A2T2N998</accession>
<gene>
    <name evidence="5" type="ORF">BS50DRAFT_680336</name>
</gene>
<dbReference type="Gene3D" id="1.25.10.10">
    <property type="entry name" value="Leucine-rich Repeat Variant"/>
    <property type="match status" value="1"/>
</dbReference>
<feature type="region of interest" description="Disordered" evidence="3">
    <location>
        <begin position="1744"/>
        <end position="1814"/>
    </location>
</feature>
<dbReference type="Pfam" id="PF12830">
    <property type="entry name" value="Nipped-B_C"/>
    <property type="match status" value="1"/>
</dbReference>
<keyword evidence="1" id="KW-0131">Cell cycle</keyword>
<dbReference type="GO" id="GO:0061775">
    <property type="term" value="F:cohesin loader activity"/>
    <property type="evidence" value="ECO:0007669"/>
    <property type="project" value="InterPro"/>
</dbReference>
<dbReference type="CDD" id="cd23958">
    <property type="entry name" value="SCC2"/>
    <property type="match status" value="1"/>
</dbReference>
<dbReference type="PANTHER" id="PTHR21704:SF18">
    <property type="entry name" value="NIPPED-B-LIKE PROTEIN"/>
    <property type="match status" value="1"/>
</dbReference>
<dbReference type="InterPro" id="IPR033031">
    <property type="entry name" value="Scc2/Nipped-B"/>
</dbReference>
<dbReference type="GO" id="GO:0140588">
    <property type="term" value="P:chromatin looping"/>
    <property type="evidence" value="ECO:0007669"/>
    <property type="project" value="InterPro"/>
</dbReference>
<dbReference type="STRING" id="1448308.A0A2T2N998"/>
<dbReference type="GO" id="GO:0010468">
    <property type="term" value="P:regulation of gene expression"/>
    <property type="evidence" value="ECO:0007669"/>
    <property type="project" value="InterPro"/>
</dbReference>
<feature type="region of interest" description="Disordered" evidence="3">
    <location>
        <begin position="1"/>
        <end position="26"/>
    </location>
</feature>
<comment type="subcellular location">
    <subcellularLocation>
        <location evidence="1">Nucleus</location>
    </subcellularLocation>
</comment>
<name>A0A2T2N998_CORCC</name>
<keyword evidence="6" id="KW-1185">Reference proteome</keyword>
<dbReference type="InterPro" id="IPR016024">
    <property type="entry name" value="ARM-type_fold"/>
</dbReference>
<dbReference type="GO" id="GO:0034087">
    <property type="term" value="P:establishment of mitotic sister chromatid cohesion"/>
    <property type="evidence" value="ECO:0007669"/>
    <property type="project" value="TreeGrafter"/>
</dbReference>
<dbReference type="InterPro" id="IPR011989">
    <property type="entry name" value="ARM-like"/>
</dbReference>
<evidence type="ECO:0000256" key="1">
    <source>
        <dbReference type="RuleBase" id="RU364107"/>
    </source>
</evidence>
<feature type="region of interest" description="Disordered" evidence="3">
    <location>
        <begin position="153"/>
        <end position="221"/>
    </location>
</feature>
<feature type="region of interest" description="Disordered" evidence="3">
    <location>
        <begin position="581"/>
        <end position="612"/>
    </location>
</feature>
<comment type="similarity">
    <text evidence="1">Belongs to the SCC2/Nipped-B family.</text>
</comment>
<dbReference type="SUPFAM" id="SSF48371">
    <property type="entry name" value="ARM repeat"/>
    <property type="match status" value="1"/>
</dbReference>
<evidence type="ECO:0000259" key="4">
    <source>
        <dbReference type="Pfam" id="PF12830"/>
    </source>
</evidence>
<reference evidence="5 6" key="1">
    <citation type="journal article" date="2018" name="Front. Microbiol.">
        <title>Genome-Wide Analysis of Corynespora cassiicola Leaf Fall Disease Putative Effectors.</title>
        <authorList>
            <person name="Lopez D."/>
            <person name="Ribeiro S."/>
            <person name="Label P."/>
            <person name="Fumanal B."/>
            <person name="Venisse J.S."/>
            <person name="Kohler A."/>
            <person name="de Oliveira R.R."/>
            <person name="Labutti K."/>
            <person name="Lipzen A."/>
            <person name="Lail K."/>
            <person name="Bauer D."/>
            <person name="Ohm R.A."/>
            <person name="Barry K.W."/>
            <person name="Spatafora J."/>
            <person name="Grigoriev I.V."/>
            <person name="Martin F.M."/>
            <person name="Pujade-Renaud V."/>
        </authorList>
    </citation>
    <scope>NUCLEOTIDE SEQUENCE [LARGE SCALE GENOMIC DNA]</scope>
    <source>
        <strain evidence="5 6">Philippines</strain>
    </source>
</reference>
<keyword evidence="2" id="KW-0175">Coiled coil</keyword>
<feature type="compositionally biased region" description="Acidic residues" evidence="3">
    <location>
        <begin position="589"/>
        <end position="606"/>
    </location>
</feature>
<feature type="compositionally biased region" description="Polar residues" evidence="3">
    <location>
        <begin position="58"/>
        <end position="67"/>
    </location>
</feature>
<dbReference type="Proteomes" id="UP000240883">
    <property type="component" value="Unassembled WGS sequence"/>
</dbReference>
<dbReference type="InterPro" id="IPR024986">
    <property type="entry name" value="Nipped-B_C"/>
</dbReference>
<evidence type="ECO:0000256" key="2">
    <source>
        <dbReference type="SAM" id="Coils"/>
    </source>
</evidence>
<dbReference type="GO" id="GO:0003682">
    <property type="term" value="F:chromatin binding"/>
    <property type="evidence" value="ECO:0007669"/>
    <property type="project" value="TreeGrafter"/>
</dbReference>
<feature type="compositionally biased region" description="Basic and acidic residues" evidence="3">
    <location>
        <begin position="159"/>
        <end position="171"/>
    </location>
</feature>
<keyword evidence="1" id="KW-0539">Nucleus</keyword>
<proteinExistence type="inferred from homology"/>
<feature type="region of interest" description="Disordered" evidence="3">
    <location>
        <begin position="39"/>
        <end position="135"/>
    </location>
</feature>
<evidence type="ECO:0000256" key="3">
    <source>
        <dbReference type="SAM" id="MobiDB-lite"/>
    </source>
</evidence>
<feature type="compositionally biased region" description="Polar residues" evidence="3">
    <location>
        <begin position="201"/>
        <end position="212"/>
    </location>
</feature>
<feature type="compositionally biased region" description="Polar residues" evidence="3">
    <location>
        <begin position="79"/>
        <end position="88"/>
    </location>
</feature>
<protein>
    <recommendedName>
        <fullName evidence="1">Sister chromatid cohesion protein</fullName>
    </recommendedName>
</protein>
<dbReference type="GO" id="GO:0090694">
    <property type="term" value="C:Scc2-Scc4 cohesin loading complex"/>
    <property type="evidence" value="ECO:0007669"/>
    <property type="project" value="TreeGrafter"/>
</dbReference>
<evidence type="ECO:0000313" key="5">
    <source>
        <dbReference type="EMBL" id="PSN62041.1"/>
    </source>
</evidence>
<feature type="coiled-coil region" evidence="2">
    <location>
        <begin position="265"/>
        <end position="292"/>
    </location>
</feature>
<feature type="compositionally biased region" description="Polar residues" evidence="3">
    <location>
        <begin position="121"/>
        <end position="130"/>
    </location>
</feature>
<keyword evidence="1" id="KW-0677">Repeat</keyword>
<dbReference type="GO" id="GO:1990414">
    <property type="term" value="P:replication-born double-strand break repair via sister chromatid exchange"/>
    <property type="evidence" value="ECO:0007669"/>
    <property type="project" value="TreeGrafter"/>
</dbReference>
<evidence type="ECO:0000313" key="6">
    <source>
        <dbReference type="Proteomes" id="UP000240883"/>
    </source>
</evidence>
<dbReference type="EMBL" id="KZ678142">
    <property type="protein sequence ID" value="PSN62041.1"/>
    <property type="molecule type" value="Genomic_DNA"/>
</dbReference>